<dbReference type="Proteomes" id="UP000023758">
    <property type="component" value="Unassembled WGS sequence"/>
</dbReference>
<dbReference type="AlphaFoldDB" id="A0A022VMF6"/>
<dbReference type="EMBL" id="KK207947">
    <property type="protein sequence ID" value="EZF47265.1"/>
    <property type="molecule type" value="Genomic_DNA"/>
</dbReference>
<proteinExistence type="predicted"/>
<sequence>MLWPQFQNICGRKCATSQSTIPWPSYSLPAPIISPFEEFPPSRQAMVVLGTERFTDVAGITLSSSSGPLRIRSSISYMHNLLVMDMDPLRIACVYIYMHLAERNLSSTQETLRRSERPVSRNRPACSIYNESS</sequence>
<accession>A0A022VMF6</accession>
<evidence type="ECO:0000256" key="1">
    <source>
        <dbReference type="SAM" id="MobiDB-lite"/>
    </source>
</evidence>
<organism evidence="2">
    <name type="scientific">Trichophyton rubrum CBS 288.86</name>
    <dbReference type="NCBI Taxonomy" id="1215330"/>
    <lineage>
        <taxon>Eukaryota</taxon>
        <taxon>Fungi</taxon>
        <taxon>Dikarya</taxon>
        <taxon>Ascomycota</taxon>
        <taxon>Pezizomycotina</taxon>
        <taxon>Eurotiomycetes</taxon>
        <taxon>Eurotiomycetidae</taxon>
        <taxon>Onygenales</taxon>
        <taxon>Arthrodermataceae</taxon>
        <taxon>Trichophyton</taxon>
    </lineage>
</organism>
<gene>
    <name evidence="2" type="ORF">H103_08842</name>
</gene>
<protein>
    <submittedName>
        <fullName evidence="2">Uncharacterized protein</fullName>
    </submittedName>
</protein>
<reference evidence="2" key="1">
    <citation type="submission" date="2014-02" db="EMBL/GenBank/DDBJ databases">
        <title>The Genome Sequence of Trichophyton rubrum (morphotype fischeri) CBS 288.86.</title>
        <authorList>
            <consortium name="The Broad Institute Genomics Platform"/>
            <person name="Cuomo C.A."/>
            <person name="White T.C."/>
            <person name="Graser Y."/>
            <person name="Martinez-Rossi N."/>
            <person name="Heitman J."/>
            <person name="Young S.K."/>
            <person name="Zeng Q."/>
            <person name="Gargeya S."/>
            <person name="Abouelleil A."/>
            <person name="Alvarado L."/>
            <person name="Chapman S.B."/>
            <person name="Gainer-Dewar J."/>
            <person name="Goldberg J."/>
            <person name="Griggs A."/>
            <person name="Gujja S."/>
            <person name="Hansen M."/>
            <person name="Howarth C."/>
            <person name="Imamovic A."/>
            <person name="Larimer J."/>
            <person name="Martinez D."/>
            <person name="Murphy C."/>
            <person name="Pearson M.D."/>
            <person name="Persinoti G."/>
            <person name="Poon T."/>
            <person name="Priest M."/>
            <person name="Roberts A.D."/>
            <person name="Saif S."/>
            <person name="Shea T.D."/>
            <person name="Sykes S.N."/>
            <person name="Wortman J."/>
            <person name="Nusbaum C."/>
            <person name="Birren B."/>
        </authorList>
    </citation>
    <scope>NUCLEOTIDE SEQUENCE [LARGE SCALE GENOMIC DNA]</scope>
    <source>
        <strain evidence="2">CBS 288.86</strain>
    </source>
</reference>
<name>A0A022VMF6_TRIRU</name>
<feature type="region of interest" description="Disordered" evidence="1">
    <location>
        <begin position="107"/>
        <end position="133"/>
    </location>
</feature>
<dbReference type="HOGENOM" id="CLU_1908183_0_0_1"/>
<evidence type="ECO:0000313" key="2">
    <source>
        <dbReference type="EMBL" id="EZF47265.1"/>
    </source>
</evidence>